<organism evidence="2 3">
    <name type="scientific">Dreissena polymorpha</name>
    <name type="common">Zebra mussel</name>
    <name type="synonym">Mytilus polymorpha</name>
    <dbReference type="NCBI Taxonomy" id="45954"/>
    <lineage>
        <taxon>Eukaryota</taxon>
        <taxon>Metazoa</taxon>
        <taxon>Spiralia</taxon>
        <taxon>Lophotrochozoa</taxon>
        <taxon>Mollusca</taxon>
        <taxon>Bivalvia</taxon>
        <taxon>Autobranchia</taxon>
        <taxon>Heteroconchia</taxon>
        <taxon>Euheterodonta</taxon>
        <taxon>Imparidentia</taxon>
        <taxon>Neoheterodontei</taxon>
        <taxon>Myida</taxon>
        <taxon>Dreissenoidea</taxon>
        <taxon>Dreissenidae</taxon>
        <taxon>Dreissena</taxon>
    </lineage>
</organism>
<feature type="coiled-coil region" evidence="1">
    <location>
        <begin position="8"/>
        <end position="70"/>
    </location>
</feature>
<comment type="caution">
    <text evidence="2">The sequence shown here is derived from an EMBL/GenBank/DDBJ whole genome shotgun (WGS) entry which is preliminary data.</text>
</comment>
<evidence type="ECO:0000313" key="2">
    <source>
        <dbReference type="EMBL" id="KAH3871120.1"/>
    </source>
</evidence>
<protein>
    <submittedName>
        <fullName evidence="2">Uncharacterized protein</fullName>
    </submittedName>
</protein>
<accession>A0A9D4M7E2</accession>
<sequence>MKVKKENLQMQGNDFQNMEREVNQLQTRLAQSEENFRMMNEEHNHTILERSELDMLVHQMQDEVDRQKEEYERPVGEAGHMSDASLAQLAAYHEKYEAEILTHHQTSSQEKAEEHAADHQEVVSGYKAQIKAANEDQARVSESASQATELQKALEEGQVQLDKLIITLNTPREDFYLKEQELEQSSMKISTKMFNHRAGARNGNPDALCRKNIV</sequence>
<gene>
    <name evidence="2" type="ORF">DPMN_034314</name>
</gene>
<evidence type="ECO:0000256" key="1">
    <source>
        <dbReference type="SAM" id="Coils"/>
    </source>
</evidence>
<keyword evidence="3" id="KW-1185">Reference proteome</keyword>
<name>A0A9D4M7E2_DREPO</name>
<reference evidence="2" key="2">
    <citation type="submission" date="2020-11" db="EMBL/GenBank/DDBJ databases">
        <authorList>
            <person name="McCartney M.A."/>
            <person name="Auch B."/>
            <person name="Kono T."/>
            <person name="Mallez S."/>
            <person name="Becker A."/>
            <person name="Gohl D.M."/>
            <person name="Silverstein K.A.T."/>
            <person name="Koren S."/>
            <person name="Bechman K.B."/>
            <person name="Herman A."/>
            <person name="Abrahante J.E."/>
            <person name="Garbe J."/>
        </authorList>
    </citation>
    <scope>NUCLEOTIDE SEQUENCE</scope>
    <source>
        <strain evidence="2">Duluth1</strain>
        <tissue evidence="2">Whole animal</tissue>
    </source>
</reference>
<dbReference type="Proteomes" id="UP000828390">
    <property type="component" value="Unassembled WGS sequence"/>
</dbReference>
<dbReference type="EMBL" id="JAIWYP010000002">
    <property type="protein sequence ID" value="KAH3871120.1"/>
    <property type="molecule type" value="Genomic_DNA"/>
</dbReference>
<reference evidence="2" key="1">
    <citation type="journal article" date="2019" name="bioRxiv">
        <title>The Genome of the Zebra Mussel, Dreissena polymorpha: A Resource for Invasive Species Research.</title>
        <authorList>
            <person name="McCartney M.A."/>
            <person name="Auch B."/>
            <person name="Kono T."/>
            <person name="Mallez S."/>
            <person name="Zhang Y."/>
            <person name="Obille A."/>
            <person name="Becker A."/>
            <person name="Abrahante J.E."/>
            <person name="Garbe J."/>
            <person name="Badalamenti J.P."/>
            <person name="Herman A."/>
            <person name="Mangelson H."/>
            <person name="Liachko I."/>
            <person name="Sullivan S."/>
            <person name="Sone E.D."/>
            <person name="Koren S."/>
            <person name="Silverstein K.A.T."/>
            <person name="Beckman K.B."/>
            <person name="Gohl D.M."/>
        </authorList>
    </citation>
    <scope>NUCLEOTIDE SEQUENCE</scope>
    <source>
        <strain evidence="2">Duluth1</strain>
        <tissue evidence="2">Whole animal</tissue>
    </source>
</reference>
<proteinExistence type="predicted"/>
<evidence type="ECO:0000313" key="3">
    <source>
        <dbReference type="Proteomes" id="UP000828390"/>
    </source>
</evidence>
<dbReference type="AlphaFoldDB" id="A0A9D4M7E2"/>
<keyword evidence="1" id="KW-0175">Coiled coil</keyword>